<feature type="domain" description="Mutator-like transposase" evidence="1">
    <location>
        <begin position="39"/>
        <end position="115"/>
    </location>
</feature>
<dbReference type="OrthoDB" id="6435442at2759"/>
<dbReference type="Pfam" id="PF20700">
    <property type="entry name" value="Mutator"/>
    <property type="match status" value="1"/>
</dbReference>
<dbReference type="EMBL" id="BMAO01002418">
    <property type="protein sequence ID" value="GFQ80576.1"/>
    <property type="molecule type" value="Genomic_DNA"/>
</dbReference>
<comment type="caution">
    <text evidence="2">The sequence shown here is derived from an EMBL/GenBank/DDBJ whole genome shotgun (WGS) entry which is preliminary data.</text>
</comment>
<evidence type="ECO:0000313" key="3">
    <source>
        <dbReference type="Proteomes" id="UP000887116"/>
    </source>
</evidence>
<sequence length="115" mass="12725">MGPVNTEHRVQAMKSKAVMGDGWRSRAVSNECRDSHLAAWEKVAQREMYSAAMEEKQLAVQAGEIGPDGFPTLTVVVDGCWAKRSYRNNYSSLSGAAAIVGFRTKKVIYMGVRNR</sequence>
<gene>
    <name evidence="2" type="primary">AVEN_224005_1</name>
    <name evidence="2" type="ORF">TNCT_511481</name>
</gene>
<dbReference type="InterPro" id="IPR049012">
    <property type="entry name" value="Mutator_transp_dom"/>
</dbReference>
<organism evidence="2 3">
    <name type="scientific">Trichonephila clavata</name>
    <name type="common">Joro spider</name>
    <name type="synonym">Nephila clavata</name>
    <dbReference type="NCBI Taxonomy" id="2740835"/>
    <lineage>
        <taxon>Eukaryota</taxon>
        <taxon>Metazoa</taxon>
        <taxon>Ecdysozoa</taxon>
        <taxon>Arthropoda</taxon>
        <taxon>Chelicerata</taxon>
        <taxon>Arachnida</taxon>
        <taxon>Araneae</taxon>
        <taxon>Araneomorphae</taxon>
        <taxon>Entelegynae</taxon>
        <taxon>Araneoidea</taxon>
        <taxon>Nephilidae</taxon>
        <taxon>Trichonephila</taxon>
    </lineage>
</organism>
<dbReference type="Proteomes" id="UP000887116">
    <property type="component" value="Unassembled WGS sequence"/>
</dbReference>
<protein>
    <recommendedName>
        <fullName evidence="1">Mutator-like transposase domain-containing protein</fullName>
    </recommendedName>
</protein>
<proteinExistence type="predicted"/>
<evidence type="ECO:0000313" key="2">
    <source>
        <dbReference type="EMBL" id="GFQ80576.1"/>
    </source>
</evidence>
<name>A0A8X6FIG1_TRICU</name>
<reference evidence="2" key="1">
    <citation type="submission" date="2020-07" db="EMBL/GenBank/DDBJ databases">
        <title>Multicomponent nature underlies the extraordinary mechanical properties of spider dragline silk.</title>
        <authorList>
            <person name="Kono N."/>
            <person name="Nakamura H."/>
            <person name="Mori M."/>
            <person name="Yoshida Y."/>
            <person name="Ohtoshi R."/>
            <person name="Malay A.D."/>
            <person name="Moran D.A.P."/>
            <person name="Tomita M."/>
            <person name="Numata K."/>
            <person name="Arakawa K."/>
        </authorList>
    </citation>
    <scope>NUCLEOTIDE SEQUENCE</scope>
</reference>
<dbReference type="AlphaFoldDB" id="A0A8X6FIG1"/>
<accession>A0A8X6FIG1</accession>
<keyword evidence="3" id="KW-1185">Reference proteome</keyword>
<evidence type="ECO:0000259" key="1">
    <source>
        <dbReference type="Pfam" id="PF20700"/>
    </source>
</evidence>